<dbReference type="SUPFAM" id="SSF100950">
    <property type="entry name" value="NagB/RpiA/CoA transferase-like"/>
    <property type="match status" value="1"/>
</dbReference>
<dbReference type="PANTHER" id="PTHR43682">
    <property type="entry name" value="LACTATE UTILIZATION PROTEIN C"/>
    <property type="match status" value="1"/>
</dbReference>
<dbReference type="Pfam" id="PF02589">
    <property type="entry name" value="LUD_dom"/>
    <property type="match status" value="1"/>
</dbReference>
<dbReference type="InterPro" id="IPR024185">
    <property type="entry name" value="FTHF_cligase-like_sf"/>
</dbReference>
<accession>H5UNL4</accession>
<dbReference type="STRING" id="1089455.MOPEL_009_00120"/>
<protein>
    <recommendedName>
        <fullName evidence="1">LUD domain-containing protein</fullName>
    </recommendedName>
</protein>
<sequence length="333" mass="35507">MSTPTMPTRDGAARRGSAKDEILGRIRTALVDIPDLPPEEDVPVPWEYGRPTRTEGVLDLFVERVEDYKARVVRCHTGEIPARIAEALHEHGAQSVVLPAGLDPAWRDAVASGGFDVREDEPHLTRGQLNETDAVVTACCVGAAESGTIMLDHRPDQGRRALTLVPDLHVCVIRADQVVSDVPEAVARLAPSVHEERLPLTWISGGSATSDIELSRVEGVHGPRTLVVVLADDAGEAVAPVVVDVTTPATRDDRSPEARQRRVSTLDQVADGGYGPGSARPLPDHAMPLGHPVPAWKSTGTYGDPAQGVSSVEPDVWFADAERARAAGFIAAS</sequence>
<dbReference type="RefSeq" id="WP_009481220.1">
    <property type="nucleotide sequence ID" value="NZ_BAFE01000009.1"/>
</dbReference>
<dbReference type="Proteomes" id="UP000004367">
    <property type="component" value="Unassembled WGS sequence"/>
</dbReference>
<dbReference type="Gene3D" id="3.40.50.10420">
    <property type="entry name" value="NagB/RpiA/CoA transferase-like"/>
    <property type="match status" value="1"/>
</dbReference>
<organism evidence="2 3">
    <name type="scientific">Mobilicoccus pelagius NBRC 104925</name>
    <dbReference type="NCBI Taxonomy" id="1089455"/>
    <lineage>
        <taxon>Bacteria</taxon>
        <taxon>Bacillati</taxon>
        <taxon>Actinomycetota</taxon>
        <taxon>Actinomycetes</taxon>
        <taxon>Micrococcales</taxon>
        <taxon>Dermatophilaceae</taxon>
        <taxon>Mobilicoccus</taxon>
    </lineage>
</organism>
<comment type="caution">
    <text evidence="2">The sequence shown here is derived from an EMBL/GenBank/DDBJ whole genome shotgun (WGS) entry which is preliminary data.</text>
</comment>
<dbReference type="InterPro" id="IPR037171">
    <property type="entry name" value="NagB/RpiA_transferase-like"/>
</dbReference>
<evidence type="ECO:0000259" key="1">
    <source>
        <dbReference type="Pfam" id="PF02589"/>
    </source>
</evidence>
<dbReference type="AlphaFoldDB" id="H5UNL4"/>
<gene>
    <name evidence="2" type="ORF">MOPEL_009_00120</name>
</gene>
<proteinExistence type="predicted"/>
<evidence type="ECO:0000313" key="2">
    <source>
        <dbReference type="EMBL" id="GAB47322.1"/>
    </source>
</evidence>
<dbReference type="eggNOG" id="COG1556">
    <property type="taxonomic scope" value="Bacteria"/>
</dbReference>
<name>H5UNL4_9MICO</name>
<dbReference type="EMBL" id="BAFE01000009">
    <property type="protein sequence ID" value="GAB47322.1"/>
    <property type="molecule type" value="Genomic_DNA"/>
</dbReference>
<feature type="domain" description="LUD" evidence="1">
    <location>
        <begin position="59"/>
        <end position="230"/>
    </location>
</feature>
<keyword evidence="3" id="KW-1185">Reference proteome</keyword>
<evidence type="ECO:0000313" key="3">
    <source>
        <dbReference type="Proteomes" id="UP000004367"/>
    </source>
</evidence>
<dbReference type="PANTHER" id="PTHR43682:SF1">
    <property type="entry name" value="LACTATE UTILIZATION PROTEIN C"/>
    <property type="match status" value="1"/>
</dbReference>
<reference evidence="2 3" key="1">
    <citation type="submission" date="2012-02" db="EMBL/GenBank/DDBJ databases">
        <title>Whole genome shotgun sequence of Mobilicoccus pelagius NBRC 104925.</title>
        <authorList>
            <person name="Yoshida Y."/>
            <person name="Hosoyama A."/>
            <person name="Tsuchikane K."/>
            <person name="Katsumata H."/>
            <person name="Yamazaki S."/>
            <person name="Fujita N."/>
        </authorList>
    </citation>
    <scope>NUCLEOTIDE SEQUENCE [LARGE SCALE GENOMIC DNA]</scope>
    <source>
        <strain evidence="2 3">NBRC 104925</strain>
    </source>
</reference>
<dbReference type="InterPro" id="IPR003741">
    <property type="entry name" value="LUD_dom"/>
</dbReference>